<dbReference type="AlphaFoldDB" id="A0A016SYM7"/>
<proteinExistence type="predicted"/>
<comment type="caution">
    <text evidence="2">The sequence shown here is derived from an EMBL/GenBank/DDBJ whole genome shotgun (WGS) entry which is preliminary data.</text>
</comment>
<reference evidence="3" key="1">
    <citation type="journal article" date="2015" name="Nat. Genet.">
        <title>The genome and transcriptome of the zoonotic hookworm Ancylostoma ceylanicum identify infection-specific gene families.</title>
        <authorList>
            <person name="Schwarz E.M."/>
            <person name="Hu Y."/>
            <person name="Antoshechkin I."/>
            <person name="Miller M.M."/>
            <person name="Sternberg P.W."/>
            <person name="Aroian R.V."/>
        </authorList>
    </citation>
    <scope>NUCLEOTIDE SEQUENCE</scope>
    <source>
        <strain evidence="3">HY135</strain>
    </source>
</reference>
<feature type="chain" id="PRO_5001490098" evidence="1">
    <location>
        <begin position="17"/>
        <end position="109"/>
    </location>
</feature>
<organism evidence="2 3">
    <name type="scientific">Ancylostoma ceylanicum</name>
    <dbReference type="NCBI Taxonomy" id="53326"/>
    <lineage>
        <taxon>Eukaryota</taxon>
        <taxon>Metazoa</taxon>
        <taxon>Ecdysozoa</taxon>
        <taxon>Nematoda</taxon>
        <taxon>Chromadorea</taxon>
        <taxon>Rhabditida</taxon>
        <taxon>Rhabditina</taxon>
        <taxon>Rhabditomorpha</taxon>
        <taxon>Strongyloidea</taxon>
        <taxon>Ancylostomatidae</taxon>
        <taxon>Ancylostomatinae</taxon>
        <taxon>Ancylostoma</taxon>
    </lineage>
</organism>
<dbReference type="Proteomes" id="UP000024635">
    <property type="component" value="Unassembled WGS sequence"/>
</dbReference>
<protein>
    <submittedName>
        <fullName evidence="2">Uncharacterized protein</fullName>
    </submittedName>
</protein>
<evidence type="ECO:0000313" key="2">
    <source>
        <dbReference type="EMBL" id="EYB95530.1"/>
    </source>
</evidence>
<gene>
    <name evidence="2" type="primary">Acey_s0159.g3317</name>
    <name evidence="2" type="ORF">Y032_0159g3317</name>
</gene>
<evidence type="ECO:0000313" key="3">
    <source>
        <dbReference type="Proteomes" id="UP000024635"/>
    </source>
</evidence>
<feature type="signal peptide" evidence="1">
    <location>
        <begin position="1"/>
        <end position="16"/>
    </location>
</feature>
<keyword evidence="3" id="KW-1185">Reference proteome</keyword>
<sequence>MITIHDLLLHFVLTLAETPHLRQEIKMWMDELYWMTKWIRTIRTIYPLCFPFNGQIYLIRLQIFLFPLLGTAAECVHRRPVVEKVNRPRNPLVEPWDPLAGGMLCERSC</sequence>
<keyword evidence="1" id="KW-0732">Signal</keyword>
<evidence type="ECO:0000256" key="1">
    <source>
        <dbReference type="SAM" id="SignalP"/>
    </source>
</evidence>
<dbReference type="EMBL" id="JARK01001495">
    <property type="protein sequence ID" value="EYB95530.1"/>
    <property type="molecule type" value="Genomic_DNA"/>
</dbReference>
<name>A0A016SYM7_9BILA</name>
<accession>A0A016SYM7</accession>